<sequence length="27" mass="2891">MIFDQSFMESDANGDSGNGQTELKPTA</sequence>
<evidence type="ECO:0000313" key="2">
    <source>
        <dbReference type="EMBL" id="EDM14966.1"/>
    </source>
</evidence>
<protein>
    <submittedName>
        <fullName evidence="2">RCG50039, isoform CRA_b</fullName>
    </submittedName>
</protein>
<proteinExistence type="predicted"/>
<feature type="compositionally biased region" description="Polar residues" evidence="1">
    <location>
        <begin position="13"/>
        <end position="27"/>
    </location>
</feature>
<evidence type="ECO:0000256" key="1">
    <source>
        <dbReference type="SAM" id="MobiDB-lite"/>
    </source>
</evidence>
<gene>
    <name evidence="2" type="ORF">rCG_50039</name>
</gene>
<accession>A6JV87</accession>
<dbReference type="EMBL" id="CH474003">
    <property type="protein sequence ID" value="EDM14966.1"/>
    <property type="molecule type" value="Genomic_DNA"/>
</dbReference>
<organism evidence="2 3">
    <name type="scientific">Rattus norvegicus</name>
    <name type="common">Rat</name>
    <dbReference type="NCBI Taxonomy" id="10116"/>
    <lineage>
        <taxon>Eukaryota</taxon>
        <taxon>Metazoa</taxon>
        <taxon>Chordata</taxon>
        <taxon>Craniata</taxon>
        <taxon>Vertebrata</taxon>
        <taxon>Euteleostomi</taxon>
        <taxon>Mammalia</taxon>
        <taxon>Eutheria</taxon>
        <taxon>Euarchontoglires</taxon>
        <taxon>Glires</taxon>
        <taxon>Rodentia</taxon>
        <taxon>Myomorpha</taxon>
        <taxon>Muroidea</taxon>
        <taxon>Muridae</taxon>
        <taxon>Murinae</taxon>
        <taxon>Rattus</taxon>
    </lineage>
</organism>
<feature type="region of interest" description="Disordered" evidence="1">
    <location>
        <begin position="1"/>
        <end position="27"/>
    </location>
</feature>
<dbReference type="AlphaFoldDB" id="A6JV87"/>
<name>A6JV87_RAT</name>
<dbReference type="Proteomes" id="UP000234681">
    <property type="component" value="Chromosome 2"/>
</dbReference>
<evidence type="ECO:0000313" key="3">
    <source>
        <dbReference type="Proteomes" id="UP000234681"/>
    </source>
</evidence>
<reference evidence="2 3" key="1">
    <citation type="submission" date="2005-09" db="EMBL/GenBank/DDBJ databases">
        <authorList>
            <person name="Mural R.J."/>
            <person name="Li P.W."/>
            <person name="Adams M.D."/>
            <person name="Amanatides P.G."/>
            <person name="Baden-Tillson H."/>
            <person name="Barnstead M."/>
            <person name="Chin S.H."/>
            <person name="Dew I."/>
            <person name="Evans C.A."/>
            <person name="Ferriera S."/>
            <person name="Flanigan M."/>
            <person name="Fosler C."/>
            <person name="Glodek A."/>
            <person name="Gu Z."/>
            <person name="Holt R.A."/>
            <person name="Jennings D."/>
            <person name="Kraft C.L."/>
            <person name="Lu F."/>
            <person name="Nguyen T."/>
            <person name="Nusskern D.R."/>
            <person name="Pfannkoch C.M."/>
            <person name="Sitter C."/>
            <person name="Sutton G.G."/>
            <person name="Venter J.C."/>
            <person name="Wang Z."/>
            <person name="Woodage T."/>
            <person name="Zheng X.H."/>
            <person name="Zhong F."/>
        </authorList>
    </citation>
    <scope>NUCLEOTIDE SEQUENCE [LARGE SCALE GENOMIC DNA]</scope>
    <source>
        <strain>BN</strain>
        <strain evidence="3">Sprague-Dawley</strain>
    </source>
</reference>